<evidence type="ECO:0000313" key="1">
    <source>
        <dbReference type="EMBL" id="GBG75989.1"/>
    </source>
</evidence>
<dbReference type="EMBL" id="BFEA01000235">
    <property type="protein sequence ID" value="GBG75989.1"/>
    <property type="molecule type" value="Genomic_DNA"/>
</dbReference>
<dbReference type="Gramene" id="GBG75989">
    <property type="protein sequence ID" value="GBG75989"/>
    <property type="gene ID" value="CBR_g21230"/>
</dbReference>
<comment type="caution">
    <text evidence="1">The sequence shown here is derived from an EMBL/GenBank/DDBJ whole genome shotgun (WGS) entry which is preliminary data.</text>
</comment>
<gene>
    <name evidence="1" type="ORF">CBR_g21230</name>
</gene>
<keyword evidence="2" id="KW-1185">Reference proteome</keyword>
<proteinExistence type="predicted"/>
<organism evidence="1 2">
    <name type="scientific">Chara braunii</name>
    <name type="common">Braun's stonewort</name>
    <dbReference type="NCBI Taxonomy" id="69332"/>
    <lineage>
        <taxon>Eukaryota</taxon>
        <taxon>Viridiplantae</taxon>
        <taxon>Streptophyta</taxon>
        <taxon>Charophyceae</taxon>
        <taxon>Charales</taxon>
        <taxon>Characeae</taxon>
        <taxon>Chara</taxon>
    </lineage>
</organism>
<reference evidence="1 2" key="1">
    <citation type="journal article" date="2018" name="Cell">
        <title>The Chara Genome: Secondary Complexity and Implications for Plant Terrestrialization.</title>
        <authorList>
            <person name="Nishiyama T."/>
            <person name="Sakayama H."/>
            <person name="Vries J.D."/>
            <person name="Buschmann H."/>
            <person name="Saint-Marcoux D."/>
            <person name="Ullrich K.K."/>
            <person name="Haas F.B."/>
            <person name="Vanderstraeten L."/>
            <person name="Becker D."/>
            <person name="Lang D."/>
            <person name="Vosolsobe S."/>
            <person name="Rombauts S."/>
            <person name="Wilhelmsson P.K.I."/>
            <person name="Janitza P."/>
            <person name="Kern R."/>
            <person name="Heyl A."/>
            <person name="Rumpler F."/>
            <person name="Villalobos L.I.A.C."/>
            <person name="Clay J.M."/>
            <person name="Skokan R."/>
            <person name="Toyoda A."/>
            <person name="Suzuki Y."/>
            <person name="Kagoshima H."/>
            <person name="Schijlen E."/>
            <person name="Tajeshwar N."/>
            <person name="Catarino B."/>
            <person name="Hetherington A.J."/>
            <person name="Saltykova A."/>
            <person name="Bonnot C."/>
            <person name="Breuninger H."/>
            <person name="Symeonidi A."/>
            <person name="Radhakrishnan G.V."/>
            <person name="Van Nieuwerburgh F."/>
            <person name="Deforce D."/>
            <person name="Chang C."/>
            <person name="Karol K.G."/>
            <person name="Hedrich R."/>
            <person name="Ulvskov P."/>
            <person name="Glockner G."/>
            <person name="Delwiche C.F."/>
            <person name="Petrasek J."/>
            <person name="Van de Peer Y."/>
            <person name="Friml J."/>
            <person name="Beilby M."/>
            <person name="Dolan L."/>
            <person name="Kohara Y."/>
            <person name="Sugano S."/>
            <person name="Fujiyama A."/>
            <person name="Delaux P.-M."/>
            <person name="Quint M."/>
            <person name="TheiBen G."/>
            <person name="Hagemann M."/>
            <person name="Harholt J."/>
            <person name="Dunand C."/>
            <person name="Zachgo S."/>
            <person name="Langdale J."/>
            <person name="Maumus F."/>
            <person name="Straeten D.V.D."/>
            <person name="Gould S.B."/>
            <person name="Rensing S.A."/>
        </authorList>
    </citation>
    <scope>NUCLEOTIDE SEQUENCE [LARGE SCALE GENOMIC DNA]</scope>
    <source>
        <strain evidence="1 2">S276</strain>
    </source>
</reference>
<name>A0A388L115_CHABU</name>
<dbReference type="AlphaFoldDB" id="A0A388L115"/>
<accession>A0A388L115</accession>
<sequence length="99" mass="10990">MAAARTAKKVLRMTKEKKMKRSMTMATAMAVALMTVWTIPSGPSCVVAARLLNPYTKTVTVLKPLDICDFYFDGYEFTVPTFAIQQAGDITYGPIFKTK</sequence>
<dbReference type="Proteomes" id="UP000265515">
    <property type="component" value="Unassembled WGS sequence"/>
</dbReference>
<protein>
    <submittedName>
        <fullName evidence="1">Uncharacterized protein</fullName>
    </submittedName>
</protein>
<evidence type="ECO:0000313" key="2">
    <source>
        <dbReference type="Proteomes" id="UP000265515"/>
    </source>
</evidence>